<evidence type="ECO:0000256" key="1">
    <source>
        <dbReference type="SAM" id="MobiDB-lite"/>
    </source>
</evidence>
<dbReference type="RefSeq" id="WP_189459404.1">
    <property type="nucleotide sequence ID" value="NZ_BMYO01000003.1"/>
</dbReference>
<proteinExistence type="predicted"/>
<dbReference type="EMBL" id="BMYO01000003">
    <property type="protein sequence ID" value="GHD60381.1"/>
    <property type="molecule type" value="Genomic_DNA"/>
</dbReference>
<keyword evidence="3" id="KW-1185">Reference proteome</keyword>
<name>A0ABQ3GXU2_9NEIS</name>
<protein>
    <recommendedName>
        <fullName evidence="4">DUF2635 domain-containing protein</fullName>
    </recommendedName>
</protein>
<gene>
    <name evidence="2" type="ORF">GCM10007350_13330</name>
</gene>
<accession>A0ABQ3GXU2</accession>
<reference evidence="3" key="1">
    <citation type="journal article" date="2019" name="Int. J. Syst. Evol. Microbiol.">
        <title>The Global Catalogue of Microorganisms (GCM) 10K type strain sequencing project: providing services to taxonomists for standard genome sequencing and annotation.</title>
        <authorList>
            <consortium name="The Broad Institute Genomics Platform"/>
            <consortium name="The Broad Institute Genome Sequencing Center for Infectious Disease"/>
            <person name="Wu L."/>
            <person name="Ma J."/>
        </authorList>
    </citation>
    <scope>NUCLEOTIDE SEQUENCE [LARGE SCALE GENOMIC DNA]</scope>
    <source>
        <strain evidence="3">KCTC 23701</strain>
    </source>
</reference>
<dbReference type="Pfam" id="PF10948">
    <property type="entry name" value="DUF2635"/>
    <property type="match status" value="1"/>
</dbReference>
<feature type="region of interest" description="Disordered" evidence="1">
    <location>
        <begin position="1"/>
        <end position="32"/>
    </location>
</feature>
<organism evidence="2 3">
    <name type="scientific">Jeongeupia chitinilytica</name>
    <dbReference type="NCBI Taxonomy" id="1041641"/>
    <lineage>
        <taxon>Bacteria</taxon>
        <taxon>Pseudomonadati</taxon>
        <taxon>Pseudomonadota</taxon>
        <taxon>Betaproteobacteria</taxon>
        <taxon>Neisseriales</taxon>
        <taxon>Chitinibacteraceae</taxon>
        <taxon>Jeongeupia</taxon>
    </lineage>
</organism>
<evidence type="ECO:0000313" key="2">
    <source>
        <dbReference type="EMBL" id="GHD60381.1"/>
    </source>
</evidence>
<evidence type="ECO:0008006" key="4">
    <source>
        <dbReference type="Google" id="ProtNLM"/>
    </source>
</evidence>
<sequence length="76" mass="8354">MNKTTTKPAARGNRILVRPKPGRRVLDPETGQALPPDGAWVAARHQGHWLRRYRAGSVDFPVPAEPVTDTTKEDAA</sequence>
<dbReference type="Proteomes" id="UP000604737">
    <property type="component" value="Unassembled WGS sequence"/>
</dbReference>
<comment type="caution">
    <text evidence="2">The sequence shown here is derived from an EMBL/GenBank/DDBJ whole genome shotgun (WGS) entry which is preliminary data.</text>
</comment>
<evidence type="ECO:0000313" key="3">
    <source>
        <dbReference type="Proteomes" id="UP000604737"/>
    </source>
</evidence>
<dbReference type="InterPro" id="IPR024400">
    <property type="entry name" value="DUF2635"/>
</dbReference>